<dbReference type="Pfam" id="PF06089">
    <property type="entry name" value="Asparaginase_II"/>
    <property type="match status" value="1"/>
</dbReference>
<protein>
    <submittedName>
        <fullName evidence="1">L-asparaginase II</fullName>
    </submittedName>
</protein>
<name>A0A0L6JGG1_9FIRM</name>
<dbReference type="AlphaFoldDB" id="A0A0L6JGG1"/>
<keyword evidence="2" id="KW-1185">Reference proteome</keyword>
<dbReference type="Proteomes" id="UP000036923">
    <property type="component" value="Unassembled WGS sequence"/>
</dbReference>
<evidence type="ECO:0000313" key="2">
    <source>
        <dbReference type="Proteomes" id="UP000036923"/>
    </source>
</evidence>
<dbReference type="STRING" id="398512.Bccel_0055"/>
<dbReference type="eggNOG" id="COG4448">
    <property type="taxonomic scope" value="Bacteria"/>
</dbReference>
<evidence type="ECO:0000313" key="1">
    <source>
        <dbReference type="EMBL" id="KNY24798.1"/>
    </source>
</evidence>
<dbReference type="PANTHER" id="PTHR42110:SF1">
    <property type="entry name" value="L-ASPARAGINASE, PUTATIVE (AFU_ORTHOLOGUE AFUA_3G11890)-RELATED"/>
    <property type="match status" value="1"/>
</dbReference>
<organism evidence="1 2">
    <name type="scientific">Pseudobacteroides cellulosolvens ATCC 35603 = DSM 2933</name>
    <dbReference type="NCBI Taxonomy" id="398512"/>
    <lineage>
        <taxon>Bacteria</taxon>
        <taxon>Bacillati</taxon>
        <taxon>Bacillota</taxon>
        <taxon>Clostridia</taxon>
        <taxon>Eubacteriales</taxon>
        <taxon>Oscillospiraceae</taxon>
        <taxon>Pseudobacteroides</taxon>
    </lineage>
</organism>
<reference evidence="2" key="1">
    <citation type="submission" date="2015-07" db="EMBL/GenBank/DDBJ databases">
        <title>Near-Complete Genome Sequence of the Cellulolytic Bacterium Bacteroides (Pseudobacteroides) cellulosolvens ATCC 35603.</title>
        <authorList>
            <person name="Dassa B."/>
            <person name="Utturkar S.M."/>
            <person name="Klingeman D.M."/>
            <person name="Hurt R.A."/>
            <person name="Keller M."/>
            <person name="Xu J."/>
            <person name="Reddy Y.H.K."/>
            <person name="Borovok I."/>
            <person name="Grinberg I.R."/>
            <person name="Lamed R."/>
            <person name="Zhivin O."/>
            <person name="Bayer E.A."/>
            <person name="Brown S.D."/>
        </authorList>
    </citation>
    <scope>NUCLEOTIDE SEQUENCE [LARGE SCALE GENOMIC DNA]</scope>
    <source>
        <strain evidence="2">DSM 2933</strain>
    </source>
</reference>
<comment type="caution">
    <text evidence="1">The sequence shown here is derived from an EMBL/GenBank/DDBJ whole genome shotgun (WGS) entry which is preliminary data.</text>
</comment>
<proteinExistence type="predicted"/>
<sequence>MPVKMVEVLRSGVIESIHYGDAVVVRADGQVICSIGDHNRLTFFRSTSKPLQTLYFLETGIADKYGLDLKEIAVITSSHIGEDTHISALRGILGKIGESESALKCGIHEPISKEASSKIAAAGEKLTVLHNNCSGKHIGFIAAAKAKKYGIENYYKESHMVQKEALNTVTEFANMEPSMVHKGFDGCGVPVIAAPLKNLALAYANLCNEGFKDGKYIKSQNYLISAMTMYPEMVGGKGRTDTELMRQFGSRIICKLGDEGVFCVGIIGKATGIALKIEDGSMRALGPAVLNLLINLGIIGAGEIDEIEGLWKPPLINHIGDVVGEIHPI</sequence>
<dbReference type="PANTHER" id="PTHR42110">
    <property type="entry name" value="L-ASPARAGINASE, PUTATIVE (AFU_ORTHOLOGUE AFUA_3G11890)-RELATED"/>
    <property type="match status" value="1"/>
</dbReference>
<dbReference type="OrthoDB" id="9770793at2"/>
<dbReference type="InterPro" id="IPR010349">
    <property type="entry name" value="Asparaginase_II"/>
</dbReference>
<dbReference type="RefSeq" id="WP_036939346.1">
    <property type="nucleotide sequence ID" value="NZ_JQKC01000009.1"/>
</dbReference>
<accession>A0A0L6JGG1</accession>
<gene>
    <name evidence="1" type="ORF">Bccel_0055</name>
</gene>
<dbReference type="EMBL" id="LGTC01000001">
    <property type="protein sequence ID" value="KNY24798.1"/>
    <property type="molecule type" value="Genomic_DNA"/>
</dbReference>